<reference evidence="2" key="1">
    <citation type="submission" date="2014-03" db="EMBL/GenBank/DDBJ databases">
        <authorList>
            <person name="Casaregola S."/>
        </authorList>
    </citation>
    <scope>NUCLEOTIDE SEQUENCE [LARGE SCALE GENOMIC DNA]</scope>
    <source>
        <strain evidence="2">CLIB 918</strain>
    </source>
</reference>
<gene>
    <name evidence="2" type="ORF">BN980_GECA06s00521g</name>
</gene>
<feature type="region of interest" description="Disordered" evidence="1">
    <location>
        <begin position="1"/>
        <end position="59"/>
    </location>
</feature>
<organism evidence="2 3">
    <name type="scientific">Geotrichum candidum</name>
    <name type="common">Oospora lactis</name>
    <name type="synonym">Dipodascus geotrichum</name>
    <dbReference type="NCBI Taxonomy" id="1173061"/>
    <lineage>
        <taxon>Eukaryota</taxon>
        <taxon>Fungi</taxon>
        <taxon>Dikarya</taxon>
        <taxon>Ascomycota</taxon>
        <taxon>Saccharomycotina</taxon>
        <taxon>Dipodascomycetes</taxon>
        <taxon>Dipodascales</taxon>
        <taxon>Dipodascaceae</taxon>
        <taxon>Geotrichum</taxon>
    </lineage>
</organism>
<evidence type="ECO:0000313" key="3">
    <source>
        <dbReference type="Proteomes" id="UP000242525"/>
    </source>
</evidence>
<accession>A0A0J9X9K2</accession>
<sequence>MSDQSPPPYSQATQHGPSKQNNSNVYSPPAGSSSAYPPPPPVSANAPTKPSPPVNNYYGPQGPPMAAPYAWPGAPGGLHIFANVDEGNGQRRQHFMAVSSVPYGVVPPPRAMQPAYMGPPTSTPYQPYPPPQPIYIEVPAERRESDALCACLAAMGLSLCLCLTCGMF</sequence>
<proteinExistence type="predicted"/>
<dbReference type="EMBL" id="CCBN010000006">
    <property type="protein sequence ID" value="CDO53842.1"/>
    <property type="molecule type" value="Genomic_DNA"/>
</dbReference>
<name>A0A0J9X9K2_GEOCN</name>
<comment type="caution">
    <text evidence="2">The sequence shown here is derived from an EMBL/GenBank/DDBJ whole genome shotgun (WGS) entry which is preliminary data.</text>
</comment>
<keyword evidence="3" id="KW-1185">Reference proteome</keyword>
<evidence type="ECO:0008006" key="4">
    <source>
        <dbReference type="Google" id="ProtNLM"/>
    </source>
</evidence>
<protein>
    <recommendedName>
        <fullName evidence="4">Cysteine-rich transmembrane CYSTM domain-containing protein</fullName>
    </recommendedName>
</protein>
<feature type="compositionally biased region" description="Polar residues" evidence="1">
    <location>
        <begin position="10"/>
        <end position="26"/>
    </location>
</feature>
<evidence type="ECO:0000256" key="1">
    <source>
        <dbReference type="SAM" id="MobiDB-lite"/>
    </source>
</evidence>
<evidence type="ECO:0000313" key="2">
    <source>
        <dbReference type="EMBL" id="CDO53842.1"/>
    </source>
</evidence>
<dbReference type="AlphaFoldDB" id="A0A0J9X9K2"/>
<dbReference type="Proteomes" id="UP000242525">
    <property type="component" value="Unassembled WGS sequence"/>
</dbReference>